<sequence length="214" mass="23232">MACIQSPQFSVLINGSPFGFFESSSGLRQGDPISPLLFVLGEILSQSLGAELKQGKIGSFTKHSSAINHLLFTDDLIIFTPINRNSGNALRTLLSNFAAISGLELNYGKSSVFCGGRDDLHMQFSIDIRIPQGSLPVTHLAFVLPQGTIKAMEKTIRSFLWGGPSLKRYLHHVNWKTVCLPKAEGGLGLKKIGDWSKAALGARFWEIAMGGQSI</sequence>
<dbReference type="AlphaFoldDB" id="A0AAV9FG12"/>
<feature type="domain" description="Reverse transcriptase" evidence="1">
    <location>
        <begin position="13"/>
        <end position="121"/>
    </location>
</feature>
<accession>A0AAV9FG12</accession>
<reference evidence="2" key="2">
    <citation type="submission" date="2023-06" db="EMBL/GenBank/DDBJ databases">
        <authorList>
            <person name="Ma L."/>
            <person name="Liu K.-W."/>
            <person name="Li Z."/>
            <person name="Hsiao Y.-Y."/>
            <person name="Qi Y."/>
            <person name="Fu T."/>
            <person name="Tang G."/>
            <person name="Zhang D."/>
            <person name="Sun W.-H."/>
            <person name="Liu D.-K."/>
            <person name="Li Y."/>
            <person name="Chen G.-Z."/>
            <person name="Liu X.-D."/>
            <person name="Liao X.-Y."/>
            <person name="Jiang Y.-T."/>
            <person name="Yu X."/>
            <person name="Hao Y."/>
            <person name="Huang J."/>
            <person name="Zhao X.-W."/>
            <person name="Ke S."/>
            <person name="Chen Y.-Y."/>
            <person name="Wu W.-L."/>
            <person name="Hsu J.-L."/>
            <person name="Lin Y.-F."/>
            <person name="Huang M.-D."/>
            <person name="Li C.-Y."/>
            <person name="Huang L."/>
            <person name="Wang Z.-W."/>
            <person name="Zhao X."/>
            <person name="Zhong W.-Y."/>
            <person name="Peng D.-H."/>
            <person name="Ahmad S."/>
            <person name="Lan S."/>
            <person name="Zhang J.-S."/>
            <person name="Tsai W.-C."/>
            <person name="Van De Peer Y."/>
            <person name="Liu Z.-J."/>
        </authorList>
    </citation>
    <scope>NUCLEOTIDE SEQUENCE</scope>
    <source>
        <strain evidence="2">CP</strain>
        <tissue evidence="2">Leaves</tissue>
    </source>
</reference>
<dbReference type="Proteomes" id="UP001180020">
    <property type="component" value="Unassembled WGS sequence"/>
</dbReference>
<dbReference type="InterPro" id="IPR000477">
    <property type="entry name" value="RT_dom"/>
</dbReference>
<evidence type="ECO:0000259" key="1">
    <source>
        <dbReference type="Pfam" id="PF00078"/>
    </source>
</evidence>
<reference evidence="2" key="1">
    <citation type="journal article" date="2023" name="Nat. Commun.">
        <title>Diploid and tetraploid genomes of Acorus and the evolution of monocots.</title>
        <authorList>
            <person name="Ma L."/>
            <person name="Liu K.W."/>
            <person name="Li Z."/>
            <person name="Hsiao Y.Y."/>
            <person name="Qi Y."/>
            <person name="Fu T."/>
            <person name="Tang G.D."/>
            <person name="Zhang D."/>
            <person name="Sun W.H."/>
            <person name="Liu D.K."/>
            <person name="Li Y."/>
            <person name="Chen G.Z."/>
            <person name="Liu X.D."/>
            <person name="Liao X.Y."/>
            <person name="Jiang Y.T."/>
            <person name="Yu X."/>
            <person name="Hao Y."/>
            <person name="Huang J."/>
            <person name="Zhao X.W."/>
            <person name="Ke S."/>
            <person name="Chen Y.Y."/>
            <person name="Wu W.L."/>
            <person name="Hsu J.L."/>
            <person name="Lin Y.F."/>
            <person name="Huang M.D."/>
            <person name="Li C.Y."/>
            <person name="Huang L."/>
            <person name="Wang Z.W."/>
            <person name="Zhao X."/>
            <person name="Zhong W.Y."/>
            <person name="Peng D.H."/>
            <person name="Ahmad S."/>
            <person name="Lan S."/>
            <person name="Zhang J.S."/>
            <person name="Tsai W.C."/>
            <person name="Van de Peer Y."/>
            <person name="Liu Z.J."/>
        </authorList>
    </citation>
    <scope>NUCLEOTIDE SEQUENCE</scope>
    <source>
        <strain evidence="2">CP</strain>
    </source>
</reference>
<gene>
    <name evidence="2" type="ORF">QJS10_CPA01g02291</name>
</gene>
<name>A0AAV9FG12_ACOCL</name>
<protein>
    <recommendedName>
        <fullName evidence="1">Reverse transcriptase domain-containing protein</fullName>
    </recommendedName>
</protein>
<dbReference type="PANTHER" id="PTHR33116">
    <property type="entry name" value="REVERSE TRANSCRIPTASE ZINC-BINDING DOMAIN-CONTAINING PROTEIN-RELATED-RELATED"/>
    <property type="match status" value="1"/>
</dbReference>
<dbReference type="Pfam" id="PF00078">
    <property type="entry name" value="RVT_1"/>
    <property type="match status" value="1"/>
</dbReference>
<dbReference type="PANTHER" id="PTHR33116:SF78">
    <property type="entry name" value="OS12G0587133 PROTEIN"/>
    <property type="match status" value="1"/>
</dbReference>
<organism evidence="2 3">
    <name type="scientific">Acorus calamus</name>
    <name type="common">Sweet flag</name>
    <dbReference type="NCBI Taxonomy" id="4465"/>
    <lineage>
        <taxon>Eukaryota</taxon>
        <taxon>Viridiplantae</taxon>
        <taxon>Streptophyta</taxon>
        <taxon>Embryophyta</taxon>
        <taxon>Tracheophyta</taxon>
        <taxon>Spermatophyta</taxon>
        <taxon>Magnoliopsida</taxon>
        <taxon>Liliopsida</taxon>
        <taxon>Acoraceae</taxon>
        <taxon>Acorus</taxon>
    </lineage>
</organism>
<dbReference type="EMBL" id="JAUJYO010000001">
    <property type="protein sequence ID" value="KAK1324347.1"/>
    <property type="molecule type" value="Genomic_DNA"/>
</dbReference>
<evidence type="ECO:0000313" key="3">
    <source>
        <dbReference type="Proteomes" id="UP001180020"/>
    </source>
</evidence>
<comment type="caution">
    <text evidence="2">The sequence shown here is derived from an EMBL/GenBank/DDBJ whole genome shotgun (WGS) entry which is preliminary data.</text>
</comment>
<proteinExistence type="predicted"/>
<keyword evidence="3" id="KW-1185">Reference proteome</keyword>
<evidence type="ECO:0000313" key="2">
    <source>
        <dbReference type="EMBL" id="KAK1324347.1"/>
    </source>
</evidence>